<dbReference type="OrthoDB" id="5143202at2"/>
<sequence length="328" mass="36866">MDLMTLGHKNGGVFSRHDALDAGESDDSLARLRRDEVLFRLRRGMYVLSETYQAADDTGKHLLHARAALAAQRGKVALTGVSAAAAHGFAIHQQDLSVVHLVRLDDVSGRRTSTMNQHRLGVPLTEDELCRIDGLRSVSPARAVWEVACRSSLEAGVVTADSALHQDRQIEPLLKDLNERFASVPGSRRARIALRLADHRSESAGESVTRVQCYRFGLPAPELQHEVWDERGELVARLDFWWEDFGHAAEFDGRIKYDKLLRPGETAVDVVLREKRREDEVRALLRCGMTRIVWSMVMPERARRSMSELQQAMERSRRLYVLGLAVGA</sequence>
<proteinExistence type="predicted"/>
<dbReference type="InterPro" id="IPR025159">
    <property type="entry name" value="AbiEi_N"/>
</dbReference>
<dbReference type="Pfam" id="PF13338">
    <property type="entry name" value="AbiEi_4"/>
    <property type="match status" value="1"/>
</dbReference>
<evidence type="ECO:0000313" key="3">
    <source>
        <dbReference type="Proteomes" id="UP000198504"/>
    </source>
</evidence>
<keyword evidence="3" id="KW-1185">Reference proteome</keyword>
<evidence type="ECO:0000259" key="1">
    <source>
        <dbReference type="Pfam" id="PF13338"/>
    </source>
</evidence>
<gene>
    <name evidence="2" type="ORF">SAMN05421756_103203</name>
</gene>
<dbReference type="AlphaFoldDB" id="A0A1H9FA70"/>
<feature type="domain" description="AbiEi antitoxin N-terminal" evidence="1">
    <location>
        <begin position="4"/>
        <end position="48"/>
    </location>
</feature>
<dbReference type="Proteomes" id="UP000198504">
    <property type="component" value="Unassembled WGS sequence"/>
</dbReference>
<accession>A0A1H9FA70</accession>
<dbReference type="EMBL" id="FOFA01000003">
    <property type="protein sequence ID" value="SEQ34745.1"/>
    <property type="molecule type" value="Genomic_DNA"/>
</dbReference>
<evidence type="ECO:0000313" key="2">
    <source>
        <dbReference type="EMBL" id="SEQ34745.1"/>
    </source>
</evidence>
<name>A0A1H9FA70_9ACTN</name>
<dbReference type="STRING" id="1036181.SAMN05421756_103203"/>
<dbReference type="RefSeq" id="WP_139209800.1">
    <property type="nucleotide sequence ID" value="NZ_FOFA01000003.1"/>
</dbReference>
<reference evidence="3" key="1">
    <citation type="submission" date="2016-10" db="EMBL/GenBank/DDBJ databases">
        <authorList>
            <person name="Varghese N."/>
            <person name="Submissions S."/>
        </authorList>
    </citation>
    <scope>NUCLEOTIDE SEQUENCE [LARGE SCALE GENOMIC DNA]</scope>
    <source>
        <strain evidence="3">CGMCC 4.6856</strain>
    </source>
</reference>
<organism evidence="2 3">
    <name type="scientific">Microlunatus flavus</name>
    <dbReference type="NCBI Taxonomy" id="1036181"/>
    <lineage>
        <taxon>Bacteria</taxon>
        <taxon>Bacillati</taxon>
        <taxon>Actinomycetota</taxon>
        <taxon>Actinomycetes</taxon>
        <taxon>Propionibacteriales</taxon>
        <taxon>Propionibacteriaceae</taxon>
        <taxon>Microlunatus</taxon>
    </lineage>
</organism>
<protein>
    <submittedName>
        <fullName evidence="2">Transcriptional regulator, AbiEi antitoxin, Type IV TA system</fullName>
    </submittedName>
</protein>